<dbReference type="AlphaFoldDB" id="A0A0A8Y310"/>
<protein>
    <submittedName>
        <fullName evidence="1">Uncharacterized protein</fullName>
    </submittedName>
</protein>
<proteinExistence type="predicted"/>
<name>A0A0A8Y310_ARUDO</name>
<reference evidence="1" key="2">
    <citation type="journal article" date="2015" name="Data Brief">
        <title>Shoot transcriptome of the giant reed, Arundo donax.</title>
        <authorList>
            <person name="Barrero R.A."/>
            <person name="Guerrero F.D."/>
            <person name="Moolhuijzen P."/>
            <person name="Goolsby J.A."/>
            <person name="Tidwell J."/>
            <person name="Bellgard S.E."/>
            <person name="Bellgard M.I."/>
        </authorList>
    </citation>
    <scope>NUCLEOTIDE SEQUENCE</scope>
    <source>
        <tissue evidence="1">Shoot tissue taken approximately 20 cm above the soil surface</tissue>
    </source>
</reference>
<sequence>MNKHLHHFIKTITEDKLVVVPPLFLTKFSRDVNTLMRQTRQHWPELGTSVQFLCTGLD</sequence>
<organism evidence="1">
    <name type="scientific">Arundo donax</name>
    <name type="common">Giant reed</name>
    <name type="synonym">Donax arundinaceus</name>
    <dbReference type="NCBI Taxonomy" id="35708"/>
    <lineage>
        <taxon>Eukaryota</taxon>
        <taxon>Viridiplantae</taxon>
        <taxon>Streptophyta</taxon>
        <taxon>Embryophyta</taxon>
        <taxon>Tracheophyta</taxon>
        <taxon>Spermatophyta</taxon>
        <taxon>Magnoliopsida</taxon>
        <taxon>Liliopsida</taxon>
        <taxon>Poales</taxon>
        <taxon>Poaceae</taxon>
        <taxon>PACMAD clade</taxon>
        <taxon>Arundinoideae</taxon>
        <taxon>Arundineae</taxon>
        <taxon>Arundo</taxon>
    </lineage>
</organism>
<accession>A0A0A8Y310</accession>
<dbReference type="EMBL" id="GBRH01277259">
    <property type="protein sequence ID" value="JAD20636.1"/>
    <property type="molecule type" value="Transcribed_RNA"/>
</dbReference>
<reference evidence="1" key="1">
    <citation type="submission" date="2014-09" db="EMBL/GenBank/DDBJ databases">
        <authorList>
            <person name="Magalhaes I.L.F."/>
            <person name="Oliveira U."/>
            <person name="Santos F.R."/>
            <person name="Vidigal T.H.D.A."/>
            <person name="Brescovit A.D."/>
            <person name="Santos A.J."/>
        </authorList>
    </citation>
    <scope>NUCLEOTIDE SEQUENCE</scope>
    <source>
        <tissue evidence="1">Shoot tissue taken approximately 20 cm above the soil surface</tissue>
    </source>
</reference>
<evidence type="ECO:0000313" key="1">
    <source>
        <dbReference type="EMBL" id="JAD20636.1"/>
    </source>
</evidence>